<dbReference type="Pfam" id="PF00395">
    <property type="entry name" value="SLH"/>
    <property type="match status" value="3"/>
</dbReference>
<keyword evidence="2" id="KW-0732">Signal</keyword>
<dbReference type="PANTHER" id="PTHR43308:SF1">
    <property type="entry name" value="OUTER MEMBRANE PROTEIN ALPHA"/>
    <property type="match status" value="1"/>
</dbReference>
<dbReference type="Proteomes" id="UP000014155">
    <property type="component" value="Unassembled WGS sequence"/>
</dbReference>
<evidence type="ECO:0000256" key="1">
    <source>
        <dbReference type="ARBA" id="ARBA00022737"/>
    </source>
</evidence>
<feature type="domain" description="SLH" evidence="3">
    <location>
        <begin position="93"/>
        <end position="156"/>
    </location>
</feature>
<dbReference type="PATRIC" id="fig|1195236.3.peg.1088"/>
<dbReference type="AlphaFoldDB" id="S0FXB5"/>
<feature type="domain" description="SLH" evidence="3">
    <location>
        <begin position="162"/>
        <end position="225"/>
    </location>
</feature>
<evidence type="ECO:0000256" key="2">
    <source>
        <dbReference type="SAM" id="SignalP"/>
    </source>
</evidence>
<dbReference type="Gene3D" id="2.50.20.20">
    <property type="match status" value="1"/>
</dbReference>
<dbReference type="PROSITE" id="PS51272">
    <property type="entry name" value="SLH"/>
    <property type="match status" value="3"/>
</dbReference>
<comment type="caution">
    <text evidence="4">The sequence shown here is derived from an EMBL/GenBank/DDBJ whole genome shotgun (WGS) entry which is preliminary data.</text>
</comment>
<proteinExistence type="predicted"/>
<keyword evidence="5" id="KW-1185">Reference proteome</keyword>
<dbReference type="Pfam" id="PF07833">
    <property type="entry name" value="Cu_amine_oxidN1"/>
    <property type="match status" value="1"/>
</dbReference>
<sequence length="593" mass="64105">MRKKFLNRIMKLIFAALLSAGIFAGSIPVNAAAIKDLSKASSYAREAIQWMTNNNVITGDEYGYFNPGKNISRAELVTIIVKALNIDMTNLPETPTYSDVPAKHWAFRYVEAASRAGIVSGIGNGKFGANDMSTREQVTVMLLNNLSLSGEAVLAGQGLDGLAKFIDAENMSDWAKGSIQFAVSNSIMSGTGSNTFSPAGKATKEQIAVILYNFMKNSEKIYQSAEQLRKPVIKFNGDILKLTQAPVLENGQVLVPAEAFVKMEANVSVDEARNSVVIKNAAGNKNIFLSTGNTTAYVNYTGSGNPFNDPEAAGNAITLAAAPRLSGNDVLVPGKAVAEAIGMSAEINTKTGLTVIKDTSAVNNPLLFNAMKNMLDFKGEYRTSMDMSLIDTILKEKLVGLTYSMEGANNGPNSTSNTKVTTADPEYGEESEEYQVIKIGQQLYSKNMDTGVWSQITEEEAIEQGIPYYDSEADKAETQKFLSSYGKLNITHAGKAVVYGEEVARYQIKAGKEILSDLIPSDLLGGAISIEDIYNKGFDIKMEIFVNDKGQLVKQVMKLTAGMEQDGFSMELNMTAISEFSKIGTEIEIVSPL</sequence>
<dbReference type="SUPFAM" id="SSF55383">
    <property type="entry name" value="Copper amine oxidase, domain N"/>
    <property type="match status" value="1"/>
</dbReference>
<protein>
    <submittedName>
        <fullName evidence="4">S-layer domain-containing protein</fullName>
    </submittedName>
</protein>
<keyword evidence="1" id="KW-0677">Repeat</keyword>
<dbReference type="STRING" id="1195236.CTER_0795"/>
<dbReference type="InterPro" id="IPR001119">
    <property type="entry name" value="SLH_dom"/>
</dbReference>
<evidence type="ECO:0000313" key="4">
    <source>
        <dbReference type="EMBL" id="EMS73223.1"/>
    </source>
</evidence>
<dbReference type="PANTHER" id="PTHR43308">
    <property type="entry name" value="OUTER MEMBRANE PROTEIN ALPHA-RELATED"/>
    <property type="match status" value="1"/>
</dbReference>
<dbReference type="InterPro" id="IPR036582">
    <property type="entry name" value="Mao_N_sf"/>
</dbReference>
<feature type="domain" description="SLH" evidence="3">
    <location>
        <begin position="31"/>
        <end position="92"/>
    </location>
</feature>
<dbReference type="eggNOG" id="COG3858">
    <property type="taxonomic scope" value="Bacteria"/>
</dbReference>
<dbReference type="Gene3D" id="3.30.457.10">
    <property type="entry name" value="Copper amine oxidase-like, N-terminal domain"/>
    <property type="match status" value="1"/>
</dbReference>
<organism evidence="4 5">
    <name type="scientific">Ruminiclostridium cellobioparum subsp. termitidis CT1112</name>
    <dbReference type="NCBI Taxonomy" id="1195236"/>
    <lineage>
        <taxon>Bacteria</taxon>
        <taxon>Bacillati</taxon>
        <taxon>Bacillota</taxon>
        <taxon>Clostridia</taxon>
        <taxon>Eubacteriales</taxon>
        <taxon>Oscillospiraceae</taxon>
        <taxon>Ruminiclostridium</taxon>
    </lineage>
</organism>
<name>S0FXB5_RUMCE</name>
<dbReference type="EMBL" id="AORV01000021">
    <property type="protein sequence ID" value="EMS73223.1"/>
    <property type="molecule type" value="Genomic_DNA"/>
</dbReference>
<accession>S0FXB5</accession>
<dbReference type="InterPro" id="IPR051465">
    <property type="entry name" value="Cell_Envelope_Struct_Comp"/>
</dbReference>
<reference evidence="4 5" key="1">
    <citation type="journal article" date="2013" name="Genome Announc.">
        <title>Draft Genome Sequence of the Cellulolytic, Mesophilic, Anaerobic Bacterium Clostridium termitidis Strain CT1112 (DSM 5398).</title>
        <authorList>
            <person name="Lal S."/>
            <person name="Ramachandran U."/>
            <person name="Zhang X."/>
            <person name="Munir R."/>
            <person name="Sparling R."/>
            <person name="Levin D.B."/>
        </authorList>
    </citation>
    <scope>NUCLEOTIDE SEQUENCE [LARGE SCALE GENOMIC DNA]</scope>
    <source>
        <strain evidence="4 5">CT1112</strain>
    </source>
</reference>
<dbReference type="InterPro" id="IPR012854">
    <property type="entry name" value="Cu_amine_oxidase-like_N"/>
</dbReference>
<dbReference type="RefSeq" id="WP_004624102.1">
    <property type="nucleotide sequence ID" value="NZ_AORV01000021.1"/>
</dbReference>
<gene>
    <name evidence="4" type="ORF">CTER_0795</name>
</gene>
<feature type="chain" id="PRO_5004486862" evidence="2">
    <location>
        <begin position="32"/>
        <end position="593"/>
    </location>
</feature>
<evidence type="ECO:0000313" key="5">
    <source>
        <dbReference type="Proteomes" id="UP000014155"/>
    </source>
</evidence>
<evidence type="ECO:0000259" key="3">
    <source>
        <dbReference type="PROSITE" id="PS51272"/>
    </source>
</evidence>
<feature type="signal peptide" evidence="2">
    <location>
        <begin position="1"/>
        <end position="31"/>
    </location>
</feature>